<evidence type="ECO:0000313" key="13">
    <source>
        <dbReference type="Proteomes" id="UP000435957"/>
    </source>
</evidence>
<comment type="subcellular location">
    <subcellularLocation>
        <location evidence="1">Cell membrane</location>
        <topology evidence="1">Multi-pass membrane protein</topology>
    </subcellularLocation>
</comment>
<evidence type="ECO:0000313" key="12">
    <source>
        <dbReference type="Proteomes" id="UP000216363"/>
    </source>
</evidence>
<comment type="similarity">
    <text evidence="8">Belongs to the binding-protein-dependent transport system permease family. LivHM subfamily.</text>
</comment>
<reference evidence="11 12" key="1">
    <citation type="submission" date="2017-07" db="EMBL/GenBank/DDBJ databases">
        <title>Draft genome of Ochrobactrum lupini type strain LUP21.</title>
        <authorList>
            <person name="Krzyzanowska D.M."/>
            <person name="Jafra S."/>
        </authorList>
    </citation>
    <scope>NUCLEOTIDE SEQUENCE [LARGE SCALE GENOMIC DNA]</scope>
    <source>
        <strain evidence="11 12">LUP21</strain>
    </source>
</reference>
<keyword evidence="6 9" id="KW-1133">Transmembrane helix</keyword>
<evidence type="ECO:0000313" key="10">
    <source>
        <dbReference type="EMBL" id="KAB2703237.1"/>
    </source>
</evidence>
<evidence type="ECO:0000313" key="11">
    <source>
        <dbReference type="EMBL" id="OYR32347.1"/>
    </source>
</evidence>
<evidence type="ECO:0000256" key="7">
    <source>
        <dbReference type="ARBA" id="ARBA00023136"/>
    </source>
</evidence>
<dbReference type="GO" id="GO:0022857">
    <property type="term" value="F:transmembrane transporter activity"/>
    <property type="evidence" value="ECO:0007669"/>
    <property type="project" value="InterPro"/>
</dbReference>
<evidence type="ECO:0000256" key="6">
    <source>
        <dbReference type="ARBA" id="ARBA00022989"/>
    </source>
</evidence>
<keyword evidence="13" id="KW-1185">Reference proteome</keyword>
<dbReference type="InterPro" id="IPR052157">
    <property type="entry name" value="BCAA_transport_permease"/>
</dbReference>
<dbReference type="PANTHER" id="PTHR11795:SF449">
    <property type="entry name" value="BRANCHED-CHAIN AMINO ACID TRANSPORT PERMEASE PROTEIN LIVH-RELATED"/>
    <property type="match status" value="1"/>
</dbReference>
<reference evidence="10 13" key="2">
    <citation type="submission" date="2019-09" db="EMBL/GenBank/DDBJ databases">
        <title>Taxonomic organization of the family Brucellaceae based on a phylogenomic approach.</title>
        <authorList>
            <person name="Leclercq S."/>
            <person name="Cloeckaert A."/>
            <person name="Zygmunt M.S."/>
        </authorList>
    </citation>
    <scope>NUCLEOTIDE SEQUENCE [LARGE SCALE GENOMIC DNA]</scope>
    <source>
        <strain evidence="10 13">LUP23</strain>
    </source>
</reference>
<feature type="transmembrane region" description="Helical" evidence="9">
    <location>
        <begin position="57"/>
        <end position="78"/>
    </location>
</feature>
<sequence length="297" mass="31297">MIQFLFDVLFRAVDLALIAVALSAVYSLIRFPNVALVQYAVVGAFVGMMLQKIGVPLILSIMVSALLVGFLAQIFNQLLFERLLRRDPAIALIGSLALSMVLSAIFLLGFGPAARRFSVPVTPATRFLGVRITEMQFITLGLTVVILVGFALLLFRTPLGREMRAVSTNPVLAAATGINNRRVTGFVIILSGVLAGLGGSMLALRGSVSIDMGTNMLLSVFAAAILGGLGNAFGAVVGAVVIAAAETLITNVNLGPIVGEEFFFLPASYAPAASFALLIAVLLFRPRGIFVSEVARV</sequence>
<evidence type="ECO:0000256" key="2">
    <source>
        <dbReference type="ARBA" id="ARBA00022448"/>
    </source>
</evidence>
<dbReference type="RefSeq" id="WP_094513481.1">
    <property type="nucleotide sequence ID" value="NZ_JBHEEP010000007.1"/>
</dbReference>
<evidence type="ECO:0000256" key="4">
    <source>
        <dbReference type="ARBA" id="ARBA00022692"/>
    </source>
</evidence>
<accession>A0A256GYU2</accession>
<dbReference type="PANTHER" id="PTHR11795">
    <property type="entry name" value="BRANCHED-CHAIN AMINO ACID TRANSPORT SYSTEM PERMEASE PROTEIN LIVH"/>
    <property type="match status" value="1"/>
</dbReference>
<keyword evidence="4 9" id="KW-0812">Transmembrane</keyword>
<dbReference type="AlphaFoldDB" id="A0A256GYU2"/>
<comment type="caution">
    <text evidence="11">The sequence shown here is derived from an EMBL/GenBank/DDBJ whole genome shotgun (WGS) entry which is preliminary data.</text>
</comment>
<dbReference type="Pfam" id="PF02653">
    <property type="entry name" value="BPD_transp_2"/>
    <property type="match status" value="1"/>
</dbReference>
<gene>
    <name evidence="11" type="ORF">CES86_0003</name>
    <name evidence="10" type="ORF">F9L03_14295</name>
</gene>
<evidence type="ECO:0000256" key="9">
    <source>
        <dbReference type="SAM" id="Phobius"/>
    </source>
</evidence>
<keyword evidence="3" id="KW-1003">Cell membrane</keyword>
<evidence type="ECO:0000256" key="5">
    <source>
        <dbReference type="ARBA" id="ARBA00022970"/>
    </source>
</evidence>
<evidence type="ECO:0000256" key="1">
    <source>
        <dbReference type="ARBA" id="ARBA00004651"/>
    </source>
</evidence>
<dbReference type="EMBL" id="NNRN01000029">
    <property type="protein sequence ID" value="OYR32347.1"/>
    <property type="molecule type" value="Genomic_DNA"/>
</dbReference>
<feature type="transmembrane region" description="Helical" evidence="9">
    <location>
        <begin position="12"/>
        <end position="29"/>
    </location>
</feature>
<proteinExistence type="inferred from homology"/>
<feature type="transmembrane region" description="Helical" evidence="9">
    <location>
        <begin position="263"/>
        <end position="284"/>
    </location>
</feature>
<evidence type="ECO:0000256" key="8">
    <source>
        <dbReference type="ARBA" id="ARBA00037998"/>
    </source>
</evidence>
<feature type="transmembrane region" description="Helical" evidence="9">
    <location>
        <begin position="90"/>
        <end position="114"/>
    </location>
</feature>
<keyword evidence="2" id="KW-0813">Transport</keyword>
<name>A0A256GYU2_9HYPH</name>
<keyword evidence="5" id="KW-0029">Amino-acid transport</keyword>
<feature type="transmembrane region" description="Helical" evidence="9">
    <location>
        <begin position="216"/>
        <end position="243"/>
    </location>
</feature>
<dbReference type="GO" id="GO:0006865">
    <property type="term" value="P:amino acid transport"/>
    <property type="evidence" value="ECO:0007669"/>
    <property type="project" value="UniProtKB-KW"/>
</dbReference>
<dbReference type="InterPro" id="IPR001851">
    <property type="entry name" value="ABC_transp_permease"/>
</dbReference>
<evidence type="ECO:0000256" key="3">
    <source>
        <dbReference type="ARBA" id="ARBA00022475"/>
    </source>
</evidence>
<organism evidence="11 12">
    <name type="scientific">Brucella lupini</name>
    <dbReference type="NCBI Taxonomy" id="255457"/>
    <lineage>
        <taxon>Bacteria</taxon>
        <taxon>Pseudomonadati</taxon>
        <taxon>Pseudomonadota</taxon>
        <taxon>Alphaproteobacteria</taxon>
        <taxon>Hyphomicrobiales</taxon>
        <taxon>Brucellaceae</taxon>
        <taxon>Brucella/Ochrobactrum group</taxon>
        <taxon>Brucella</taxon>
    </lineage>
</organism>
<keyword evidence="7 9" id="KW-0472">Membrane</keyword>
<feature type="transmembrane region" description="Helical" evidence="9">
    <location>
        <begin position="183"/>
        <end position="204"/>
    </location>
</feature>
<dbReference type="CDD" id="cd06582">
    <property type="entry name" value="TM_PBP1_LivH_like"/>
    <property type="match status" value="1"/>
</dbReference>
<dbReference type="Proteomes" id="UP000216363">
    <property type="component" value="Unassembled WGS sequence"/>
</dbReference>
<dbReference type="EMBL" id="WBWF01000009">
    <property type="protein sequence ID" value="KAB2703237.1"/>
    <property type="molecule type" value="Genomic_DNA"/>
</dbReference>
<protein>
    <submittedName>
        <fullName evidence="10">Branched-chain amino acid ABC transporter permease</fullName>
    </submittedName>
    <submittedName>
        <fullName evidence="11">Branched-chain amino acid transport system / permease component family protein</fullName>
    </submittedName>
</protein>
<feature type="transmembrane region" description="Helical" evidence="9">
    <location>
        <begin position="135"/>
        <end position="155"/>
    </location>
</feature>
<dbReference type="GO" id="GO:0005886">
    <property type="term" value="C:plasma membrane"/>
    <property type="evidence" value="ECO:0007669"/>
    <property type="project" value="UniProtKB-SubCell"/>
</dbReference>
<dbReference type="Proteomes" id="UP000435957">
    <property type="component" value="Unassembled WGS sequence"/>
</dbReference>